<reference evidence="2 3" key="2">
    <citation type="submission" date="2018-11" db="EMBL/GenBank/DDBJ databases">
        <authorList>
            <consortium name="Pathogen Informatics"/>
        </authorList>
    </citation>
    <scope>NUCLEOTIDE SEQUENCE [LARGE SCALE GENOMIC DNA]</scope>
</reference>
<gene>
    <name evidence="2" type="ORF">ASIM_LOCUS19557</name>
</gene>
<keyword evidence="1" id="KW-1133">Transmembrane helix</keyword>
<keyword evidence="1" id="KW-0472">Membrane</keyword>
<dbReference type="AlphaFoldDB" id="A0A0M3KGQ9"/>
<evidence type="ECO:0000313" key="3">
    <source>
        <dbReference type="Proteomes" id="UP000267096"/>
    </source>
</evidence>
<organism evidence="4">
    <name type="scientific">Anisakis simplex</name>
    <name type="common">Herring worm</name>
    <dbReference type="NCBI Taxonomy" id="6269"/>
    <lineage>
        <taxon>Eukaryota</taxon>
        <taxon>Metazoa</taxon>
        <taxon>Ecdysozoa</taxon>
        <taxon>Nematoda</taxon>
        <taxon>Chromadorea</taxon>
        <taxon>Rhabditida</taxon>
        <taxon>Spirurina</taxon>
        <taxon>Ascaridomorpha</taxon>
        <taxon>Ascaridoidea</taxon>
        <taxon>Anisakidae</taxon>
        <taxon>Anisakis</taxon>
        <taxon>Anisakis simplex complex</taxon>
    </lineage>
</organism>
<evidence type="ECO:0000313" key="4">
    <source>
        <dbReference type="WBParaSite" id="ASIM_0002017301-mRNA-1"/>
    </source>
</evidence>
<evidence type="ECO:0000313" key="2">
    <source>
        <dbReference type="EMBL" id="VDK70467.1"/>
    </source>
</evidence>
<dbReference type="EMBL" id="UYRR01037468">
    <property type="protein sequence ID" value="VDK70467.1"/>
    <property type="molecule type" value="Genomic_DNA"/>
</dbReference>
<keyword evidence="3" id="KW-1185">Reference proteome</keyword>
<dbReference type="WBParaSite" id="ASIM_0002017301-mRNA-1">
    <property type="protein sequence ID" value="ASIM_0002017301-mRNA-1"/>
    <property type="gene ID" value="ASIM_0002017301"/>
</dbReference>
<evidence type="ECO:0000256" key="1">
    <source>
        <dbReference type="SAM" id="Phobius"/>
    </source>
</evidence>
<reference evidence="4" key="1">
    <citation type="submission" date="2017-02" db="UniProtKB">
        <authorList>
            <consortium name="WormBaseParasite"/>
        </authorList>
    </citation>
    <scope>IDENTIFICATION</scope>
</reference>
<proteinExistence type="predicted"/>
<protein>
    <submittedName>
        <fullName evidence="4">Intramembrane protease 2 (inferred by orthology to a C. elegans protein)</fullName>
    </submittedName>
</protein>
<accession>A0A0M3KGQ9</accession>
<feature type="transmembrane region" description="Helical" evidence="1">
    <location>
        <begin position="40"/>
        <end position="59"/>
    </location>
</feature>
<keyword evidence="1" id="KW-0812">Transmembrane</keyword>
<dbReference type="Proteomes" id="UP000267096">
    <property type="component" value="Unassembled WGS sequence"/>
</dbReference>
<sequence>MSESSTLAPPPVVDNGPTGTNNATNITFEIHEQATAYGSLYGMALLCIIVGSIRSLWFVQRQIRKKKLIEASITVKEAKKFPITASCVLFGLYLFFKCDAECRQKIWEYLSANIPEKYMTKISKVLSFMPITPSSNSSMLTQNSTTTASAFNLSHLLSFINKANIMYLLLLLLCYEGYYSFDYDLLVSS</sequence>
<dbReference type="OrthoDB" id="29661at2759"/>
<name>A0A0M3KGQ9_ANISI</name>